<organism evidence="4 5">
    <name type="scientific">Gulosibacter faecalis</name>
    <dbReference type="NCBI Taxonomy" id="272240"/>
    <lineage>
        <taxon>Bacteria</taxon>
        <taxon>Bacillati</taxon>
        <taxon>Actinomycetota</taxon>
        <taxon>Actinomycetes</taxon>
        <taxon>Micrococcales</taxon>
        <taxon>Microbacteriaceae</taxon>
        <taxon>Gulosibacter</taxon>
    </lineage>
</organism>
<accession>A0ABW5UXF1</accession>
<dbReference type="InterPro" id="IPR013196">
    <property type="entry name" value="HTH_11"/>
</dbReference>
<keyword evidence="2" id="KW-0804">Transcription</keyword>
<dbReference type="Pfam" id="PF08279">
    <property type="entry name" value="HTH_11"/>
    <property type="match status" value="1"/>
</dbReference>
<dbReference type="InterPro" id="IPR026881">
    <property type="entry name" value="WYL_dom"/>
</dbReference>
<dbReference type="Pfam" id="PF25583">
    <property type="entry name" value="WCX"/>
    <property type="match status" value="1"/>
</dbReference>
<comment type="caution">
    <text evidence="4">The sequence shown here is derived from an EMBL/GenBank/DDBJ whole genome shotgun (WGS) entry which is preliminary data.</text>
</comment>
<dbReference type="InterPro" id="IPR001034">
    <property type="entry name" value="DeoR_HTH"/>
</dbReference>
<dbReference type="EMBL" id="JBHUNE010000003">
    <property type="protein sequence ID" value="MFD2757896.1"/>
    <property type="molecule type" value="Genomic_DNA"/>
</dbReference>
<dbReference type="PROSITE" id="PS52050">
    <property type="entry name" value="WYL"/>
    <property type="match status" value="1"/>
</dbReference>
<dbReference type="Gene3D" id="1.10.10.10">
    <property type="entry name" value="Winged helix-like DNA-binding domain superfamily/Winged helix DNA-binding domain"/>
    <property type="match status" value="1"/>
</dbReference>
<dbReference type="InterPro" id="IPR036390">
    <property type="entry name" value="WH_DNA-bd_sf"/>
</dbReference>
<dbReference type="InterPro" id="IPR057727">
    <property type="entry name" value="WCX_dom"/>
</dbReference>
<reference evidence="5" key="1">
    <citation type="journal article" date="2019" name="Int. J. Syst. Evol. Microbiol.">
        <title>The Global Catalogue of Microorganisms (GCM) 10K type strain sequencing project: providing services to taxonomists for standard genome sequencing and annotation.</title>
        <authorList>
            <consortium name="The Broad Institute Genomics Platform"/>
            <consortium name="The Broad Institute Genome Sequencing Center for Infectious Disease"/>
            <person name="Wu L."/>
            <person name="Ma J."/>
        </authorList>
    </citation>
    <scope>NUCLEOTIDE SEQUENCE [LARGE SCALE GENOMIC DNA]</scope>
    <source>
        <strain evidence="5">TISTR 1514</strain>
    </source>
</reference>
<evidence type="ECO:0000313" key="4">
    <source>
        <dbReference type="EMBL" id="MFD2757896.1"/>
    </source>
</evidence>
<dbReference type="PANTHER" id="PTHR34580:SF3">
    <property type="entry name" value="PROTEIN PAFB"/>
    <property type="match status" value="1"/>
</dbReference>
<dbReference type="Pfam" id="PF13280">
    <property type="entry name" value="WYL"/>
    <property type="match status" value="1"/>
</dbReference>
<protein>
    <submittedName>
        <fullName evidence="4">Helix-turn-helix transcriptional regulator</fullName>
    </submittedName>
</protein>
<evidence type="ECO:0000259" key="3">
    <source>
        <dbReference type="PROSITE" id="PS51000"/>
    </source>
</evidence>
<dbReference type="Proteomes" id="UP001597492">
    <property type="component" value="Unassembled WGS sequence"/>
</dbReference>
<dbReference type="InterPro" id="IPR051534">
    <property type="entry name" value="CBASS_pafABC_assoc_protein"/>
</dbReference>
<dbReference type="PROSITE" id="PS51000">
    <property type="entry name" value="HTH_DEOR_2"/>
    <property type="match status" value="1"/>
</dbReference>
<dbReference type="RefSeq" id="WP_019619789.1">
    <property type="nucleotide sequence ID" value="NZ_JBHUNE010000003.1"/>
</dbReference>
<dbReference type="PIRSF" id="PIRSF016838">
    <property type="entry name" value="PafC"/>
    <property type="match status" value="1"/>
</dbReference>
<dbReference type="SUPFAM" id="SSF46785">
    <property type="entry name" value="Winged helix' DNA-binding domain"/>
    <property type="match status" value="1"/>
</dbReference>
<evidence type="ECO:0000256" key="2">
    <source>
        <dbReference type="ARBA" id="ARBA00023163"/>
    </source>
</evidence>
<sequence length="323" mass="35289">MPDVTARTLRLLDLLQSRTVWSGADLAAELEVTERSVRRDIDRLRELGYPVLSSAGHGGGYQLGPGRKLPPLLLDAHEGVAVAVSLQLAAQAGIDGLGEDAVRALTKLDQVLPPRLRSEVAALSESIDVSPTRAYPVDADVLRSLARAVRDGLRVEFGYTTHEGRGGIRRVEPYRVLAVERRWYLHAFDLDRDDWRTFRLDRITEVTPSTLRFTPREAPDSLEAARRARGYSPGPEVRIRFAAEPERLREWVPPGNGTIEPDGDGACVLVTRGDLGWIAALTALAPFDATPLAPPELADAMRDLASRLTAAADRGDDAEPGRS</sequence>
<keyword evidence="1" id="KW-0805">Transcription regulation</keyword>
<keyword evidence="5" id="KW-1185">Reference proteome</keyword>
<dbReference type="InterPro" id="IPR028349">
    <property type="entry name" value="PafC-like"/>
</dbReference>
<evidence type="ECO:0000256" key="1">
    <source>
        <dbReference type="ARBA" id="ARBA00023015"/>
    </source>
</evidence>
<gene>
    <name evidence="4" type="ORF">ACFSW7_05845</name>
</gene>
<feature type="domain" description="HTH deoR-type" evidence="3">
    <location>
        <begin position="4"/>
        <end position="62"/>
    </location>
</feature>
<evidence type="ECO:0000313" key="5">
    <source>
        <dbReference type="Proteomes" id="UP001597492"/>
    </source>
</evidence>
<dbReference type="InterPro" id="IPR036388">
    <property type="entry name" value="WH-like_DNA-bd_sf"/>
</dbReference>
<dbReference type="PANTHER" id="PTHR34580">
    <property type="match status" value="1"/>
</dbReference>
<name>A0ABW5UXF1_9MICO</name>
<proteinExistence type="predicted"/>